<keyword evidence="1" id="KW-0472">Membrane</keyword>
<keyword evidence="1" id="KW-0812">Transmembrane</keyword>
<evidence type="ECO:0000256" key="1">
    <source>
        <dbReference type="SAM" id="Phobius"/>
    </source>
</evidence>
<evidence type="ECO:0000313" key="2">
    <source>
        <dbReference type="EMBL" id="EIJ89274.1"/>
    </source>
</evidence>
<dbReference type="HOGENOM" id="CLU_1402800_0_0_1"/>
<organism evidence="2 3">
    <name type="scientific">Nematocida parisii (strain ERTm3)</name>
    <name type="common">Nematode killer fungus</name>
    <dbReference type="NCBI Taxonomy" id="935791"/>
    <lineage>
        <taxon>Eukaryota</taxon>
        <taxon>Fungi</taxon>
        <taxon>Fungi incertae sedis</taxon>
        <taxon>Microsporidia</taxon>
        <taxon>Nematocida</taxon>
    </lineage>
</organism>
<reference evidence="2" key="1">
    <citation type="submission" date="2011-01" db="EMBL/GenBank/DDBJ databases">
        <title>The Genome Sequence of Nematocida parisii strain ERTm3.</title>
        <authorList>
            <consortium name="The Broad Institute Genome Sequencing Platform"/>
            <consortium name="The Broad Institute Genome Sequencing Center for Infectious Disease"/>
            <person name="Cuomo C."/>
            <person name="Troemel E."/>
            <person name="Young S.K."/>
            <person name="Zeng Q."/>
            <person name="Gargeya S."/>
            <person name="Fitzgerald M."/>
            <person name="Haas B."/>
            <person name="Abouelleil A."/>
            <person name="Alvarado L."/>
            <person name="Arachchi H.M."/>
            <person name="Berlin A."/>
            <person name="Chapman S.B."/>
            <person name="Gearin G."/>
            <person name="Goldberg J."/>
            <person name="Griggs A."/>
            <person name="Gujja S."/>
            <person name="Hansen M."/>
            <person name="Heiman D."/>
            <person name="Howarth C."/>
            <person name="Larimer J."/>
            <person name="Lui A."/>
            <person name="MacDonald P.J.P."/>
            <person name="McCowen C."/>
            <person name="Montmayeur A."/>
            <person name="Murphy C."/>
            <person name="Neiman D."/>
            <person name="Pearson M."/>
            <person name="Priest M."/>
            <person name="Roberts A."/>
            <person name="Saif S."/>
            <person name="Shea T."/>
            <person name="Sisk P."/>
            <person name="Stolte C."/>
            <person name="Sykes S."/>
            <person name="Wortman J."/>
            <person name="Nusbaum C."/>
            <person name="Birren B."/>
        </authorList>
    </citation>
    <scope>NUCLEOTIDE SEQUENCE</scope>
    <source>
        <strain evidence="2">ERTm3</strain>
    </source>
</reference>
<proteinExistence type="predicted"/>
<feature type="transmembrane region" description="Helical" evidence="1">
    <location>
        <begin position="12"/>
        <end position="30"/>
    </location>
</feature>
<evidence type="ECO:0000313" key="3">
    <source>
        <dbReference type="Proteomes" id="UP000002872"/>
    </source>
</evidence>
<name>I3EJ77_NEMP3</name>
<dbReference type="Proteomes" id="UP000002872">
    <property type="component" value="Unassembled WGS sequence"/>
</dbReference>
<dbReference type="AlphaFoldDB" id="I3EJ77"/>
<keyword evidence="3" id="KW-1185">Reference proteome</keyword>
<dbReference type="VEuPathDB" id="MicrosporidiaDB:NEQG_00044"/>
<dbReference type="OMA" id="INCTCIS"/>
<dbReference type="InParanoid" id="I3EJ77"/>
<sequence length="204" mass="23464">MKDSIGVKRVMAKAIIPMFLWFCVLLYNQMPGYRVHVIDKPSQAVHAPVVVYSQRNIQEIKKECICWMGCLCIQEHVNKILEASAVRGSFVDVLVHSPGDLKFILEHKITRSPRVFPDGISPRSNGSSTYALYTLAEHINMFQYFADGLMYSLFEFCTKFSKERKSTYIQGLIVLLYVLATSRRMCCFSAQNKKRTPEKELEIH</sequence>
<accession>I3EJ77</accession>
<dbReference type="OrthoDB" id="10278459at2759"/>
<gene>
    <name evidence="2" type="ORF">NEQG_00044</name>
</gene>
<protein>
    <submittedName>
        <fullName evidence="2">Uncharacterized protein</fullName>
    </submittedName>
</protein>
<keyword evidence="1" id="KW-1133">Transmembrane helix</keyword>
<dbReference type="EMBL" id="GL870876">
    <property type="protein sequence ID" value="EIJ89274.1"/>
    <property type="molecule type" value="Genomic_DNA"/>
</dbReference>